<evidence type="ECO:0000256" key="6">
    <source>
        <dbReference type="ARBA" id="ARBA00022857"/>
    </source>
</evidence>
<evidence type="ECO:0000256" key="12">
    <source>
        <dbReference type="RuleBase" id="RU003903"/>
    </source>
</evidence>
<dbReference type="SUPFAM" id="SSF51735">
    <property type="entry name" value="NAD(P)-binding Rossmann-fold domains"/>
    <property type="match status" value="1"/>
</dbReference>
<evidence type="ECO:0000256" key="9">
    <source>
        <dbReference type="HAMAP-Rule" id="MF_01925"/>
    </source>
</evidence>
<comment type="similarity">
    <text evidence="2 9 12">Belongs to the pyrroline-5-carboxylate reductase family.</text>
</comment>
<dbReference type="InterPro" id="IPR028939">
    <property type="entry name" value="P5C_Rdtase_cat_N"/>
</dbReference>
<name>A0A942UZ05_9FIRM</name>
<dbReference type="InterPro" id="IPR053790">
    <property type="entry name" value="P5CR-like_CS"/>
</dbReference>
<sequence>MYKVGFIGAGNMGYSMMNGLLEVYSPQDITFNSNTISTKERIKNELEIDYRESNIEVAKESQFIILAIKPYMYGKILEEIKEELTSDSIVASIAPGISVEEIKKMIDNKSKVMRVMPNTPVLVKEGMSLISYNEEELTQEEISDIKKIFSSFGKIEILEEKYIDIAMPVTGSSPAYVFMMIEALADGAVKLGLKRNIAYKVISQAVLGSAKLALETGTHPGELKDQVCSPGGTTIEAVRVLEEKGFRSSLIEAVIANYNKAQNMK</sequence>
<comment type="pathway">
    <text evidence="9 12">Amino-acid biosynthesis; L-proline biosynthesis; L-proline from L-glutamate 5-semialdehyde: step 1/1.</text>
</comment>
<evidence type="ECO:0000256" key="2">
    <source>
        <dbReference type="ARBA" id="ARBA00005525"/>
    </source>
</evidence>
<keyword evidence="16" id="KW-1185">Reference proteome</keyword>
<keyword evidence="3 9" id="KW-0963">Cytoplasm</keyword>
<dbReference type="Pfam" id="PF03807">
    <property type="entry name" value="F420_oxidored"/>
    <property type="match status" value="1"/>
</dbReference>
<dbReference type="HAMAP" id="MF_01925">
    <property type="entry name" value="P5C_reductase"/>
    <property type="match status" value="1"/>
</dbReference>
<comment type="function">
    <text evidence="8 9">Catalyzes the reduction of 1-pyrroline-5-carboxylate (PCA) to L-proline.</text>
</comment>
<feature type="domain" description="Pyrroline-5-carboxylate reductase catalytic N-terminal" evidence="13">
    <location>
        <begin position="3"/>
        <end position="95"/>
    </location>
</feature>
<keyword evidence="6 9" id="KW-0521">NADP</keyword>
<comment type="caution">
    <text evidence="15">The sequence shown here is derived from an EMBL/GenBank/DDBJ whole genome shotgun (WGS) entry which is preliminary data.</text>
</comment>
<comment type="catalytic activity">
    <reaction evidence="9 12">
        <text>L-proline + NADP(+) = (S)-1-pyrroline-5-carboxylate + NADPH + 2 H(+)</text>
        <dbReference type="Rhea" id="RHEA:14109"/>
        <dbReference type="ChEBI" id="CHEBI:15378"/>
        <dbReference type="ChEBI" id="CHEBI:17388"/>
        <dbReference type="ChEBI" id="CHEBI:57783"/>
        <dbReference type="ChEBI" id="CHEBI:58349"/>
        <dbReference type="ChEBI" id="CHEBI:60039"/>
        <dbReference type="EC" id="1.5.1.2"/>
    </reaction>
</comment>
<dbReference type="PANTHER" id="PTHR11645:SF0">
    <property type="entry name" value="PYRROLINE-5-CARBOXYLATE REDUCTASE 3"/>
    <property type="match status" value="1"/>
</dbReference>
<dbReference type="GO" id="GO:0055129">
    <property type="term" value="P:L-proline biosynthetic process"/>
    <property type="evidence" value="ECO:0007669"/>
    <property type="project" value="UniProtKB-UniRule"/>
</dbReference>
<evidence type="ECO:0000313" key="16">
    <source>
        <dbReference type="Proteomes" id="UP000724672"/>
    </source>
</evidence>
<reference evidence="15" key="1">
    <citation type="submission" date="2019-12" db="EMBL/GenBank/DDBJ databases">
        <title>Clostridiaceae gen. nov. sp. nov., isolated from sediment in Xinjiang, China.</title>
        <authorList>
            <person name="Zhang R."/>
        </authorList>
    </citation>
    <scope>NUCLEOTIDE SEQUENCE</scope>
    <source>
        <strain evidence="15">D2Q-11</strain>
    </source>
</reference>
<dbReference type="InterPro" id="IPR029036">
    <property type="entry name" value="P5CR_dimer"/>
</dbReference>
<dbReference type="NCBIfam" id="TIGR00112">
    <property type="entry name" value="proC"/>
    <property type="match status" value="1"/>
</dbReference>
<organism evidence="15 16">
    <name type="scientific">Anaeromonas frigoriresistens</name>
    <dbReference type="NCBI Taxonomy" id="2683708"/>
    <lineage>
        <taxon>Bacteria</taxon>
        <taxon>Bacillati</taxon>
        <taxon>Bacillota</taxon>
        <taxon>Tissierellia</taxon>
        <taxon>Tissierellales</taxon>
        <taxon>Thermohalobacteraceae</taxon>
        <taxon>Anaeromonas</taxon>
    </lineage>
</organism>
<gene>
    <name evidence="9 15" type="primary">proC</name>
    <name evidence="15" type="ORF">GOQ27_14120</name>
</gene>
<dbReference type="GO" id="GO:0005737">
    <property type="term" value="C:cytoplasm"/>
    <property type="evidence" value="ECO:0007669"/>
    <property type="project" value="UniProtKB-SubCell"/>
</dbReference>
<accession>A0A942UZ05</accession>
<dbReference type="Gene3D" id="1.10.3730.10">
    <property type="entry name" value="ProC C-terminal domain-like"/>
    <property type="match status" value="1"/>
</dbReference>
<protein>
    <recommendedName>
        <fullName evidence="9 10">Pyrroline-5-carboxylate reductase</fullName>
        <shortName evidence="9">P5C reductase</shortName>
        <shortName evidence="9">P5CR</shortName>
        <ecNumber evidence="9 10">1.5.1.2</ecNumber>
    </recommendedName>
    <alternativeName>
        <fullName evidence="9">PCA reductase</fullName>
    </alternativeName>
</protein>
<comment type="subcellular location">
    <subcellularLocation>
        <location evidence="1 9">Cytoplasm</location>
    </subcellularLocation>
</comment>
<feature type="binding site" evidence="11">
    <location>
        <position position="54"/>
    </location>
    <ligand>
        <name>NADPH</name>
        <dbReference type="ChEBI" id="CHEBI:57783"/>
    </ligand>
</feature>
<dbReference type="SUPFAM" id="SSF48179">
    <property type="entry name" value="6-phosphogluconate dehydrogenase C-terminal domain-like"/>
    <property type="match status" value="1"/>
</dbReference>
<evidence type="ECO:0000256" key="5">
    <source>
        <dbReference type="ARBA" id="ARBA00022650"/>
    </source>
</evidence>
<evidence type="ECO:0000259" key="13">
    <source>
        <dbReference type="Pfam" id="PF03807"/>
    </source>
</evidence>
<dbReference type="FunFam" id="3.40.50.720:FF:000190">
    <property type="entry name" value="Pyrroline-5-carboxylate reductase"/>
    <property type="match status" value="1"/>
</dbReference>
<evidence type="ECO:0000256" key="10">
    <source>
        <dbReference type="NCBIfam" id="TIGR00112"/>
    </source>
</evidence>
<evidence type="ECO:0000256" key="3">
    <source>
        <dbReference type="ARBA" id="ARBA00022490"/>
    </source>
</evidence>
<dbReference type="PROSITE" id="PS00521">
    <property type="entry name" value="P5CR"/>
    <property type="match status" value="1"/>
</dbReference>
<feature type="binding site" evidence="11">
    <location>
        <position position="33"/>
    </location>
    <ligand>
        <name>NADP(+)</name>
        <dbReference type="ChEBI" id="CHEBI:58349"/>
    </ligand>
</feature>
<dbReference type="InterPro" id="IPR036291">
    <property type="entry name" value="NAD(P)-bd_dom_sf"/>
</dbReference>
<proteinExistence type="inferred from homology"/>
<dbReference type="InterPro" id="IPR008927">
    <property type="entry name" value="6-PGluconate_DH-like_C_sf"/>
</dbReference>
<keyword evidence="4 9" id="KW-0028">Amino-acid biosynthesis</keyword>
<dbReference type="GO" id="GO:0004735">
    <property type="term" value="F:pyrroline-5-carboxylate reductase activity"/>
    <property type="evidence" value="ECO:0007669"/>
    <property type="project" value="UniProtKB-UniRule"/>
</dbReference>
<feature type="binding site" evidence="11">
    <location>
        <begin position="67"/>
        <end position="70"/>
    </location>
    <ligand>
        <name>NADP(+)</name>
        <dbReference type="ChEBI" id="CHEBI:58349"/>
    </ligand>
</feature>
<dbReference type="Gene3D" id="3.40.50.720">
    <property type="entry name" value="NAD(P)-binding Rossmann-like Domain"/>
    <property type="match status" value="1"/>
</dbReference>
<feature type="domain" description="Pyrroline-5-carboxylate reductase dimerisation" evidence="14">
    <location>
        <begin position="160"/>
        <end position="264"/>
    </location>
</feature>
<dbReference type="InterPro" id="IPR000304">
    <property type="entry name" value="Pyrroline-COOH_reductase"/>
</dbReference>
<feature type="binding site" evidence="11">
    <location>
        <begin position="7"/>
        <end position="12"/>
    </location>
    <ligand>
        <name>NADP(+)</name>
        <dbReference type="ChEBI" id="CHEBI:58349"/>
    </ligand>
</feature>
<keyword evidence="5 9" id="KW-0641">Proline biosynthesis</keyword>
<dbReference type="EC" id="1.5.1.2" evidence="9 10"/>
<dbReference type="RefSeq" id="WP_203367529.1">
    <property type="nucleotide sequence ID" value="NZ_WSFT01000053.1"/>
</dbReference>
<dbReference type="Pfam" id="PF14748">
    <property type="entry name" value="P5CR_dimer"/>
    <property type="match status" value="1"/>
</dbReference>
<evidence type="ECO:0000259" key="14">
    <source>
        <dbReference type="Pfam" id="PF14748"/>
    </source>
</evidence>
<evidence type="ECO:0000256" key="8">
    <source>
        <dbReference type="ARBA" id="ARBA00058118"/>
    </source>
</evidence>
<evidence type="ECO:0000313" key="15">
    <source>
        <dbReference type="EMBL" id="MBS4539606.1"/>
    </source>
</evidence>
<evidence type="ECO:0000256" key="7">
    <source>
        <dbReference type="ARBA" id="ARBA00023002"/>
    </source>
</evidence>
<evidence type="ECO:0000256" key="1">
    <source>
        <dbReference type="ARBA" id="ARBA00004496"/>
    </source>
</evidence>
<keyword evidence="7 9" id="KW-0560">Oxidoreductase</keyword>
<dbReference type="AlphaFoldDB" id="A0A942UZ05"/>
<dbReference type="PANTHER" id="PTHR11645">
    <property type="entry name" value="PYRROLINE-5-CARBOXYLATE REDUCTASE"/>
    <property type="match status" value="1"/>
</dbReference>
<evidence type="ECO:0000256" key="11">
    <source>
        <dbReference type="PIRSR" id="PIRSR000193-1"/>
    </source>
</evidence>
<dbReference type="Proteomes" id="UP000724672">
    <property type="component" value="Unassembled WGS sequence"/>
</dbReference>
<dbReference type="PIRSF" id="PIRSF000193">
    <property type="entry name" value="Pyrrol-5-carb_rd"/>
    <property type="match status" value="1"/>
</dbReference>
<dbReference type="EMBL" id="WSFT01000053">
    <property type="protein sequence ID" value="MBS4539606.1"/>
    <property type="molecule type" value="Genomic_DNA"/>
</dbReference>
<comment type="catalytic activity">
    <reaction evidence="9">
        <text>L-proline + NAD(+) = (S)-1-pyrroline-5-carboxylate + NADH + 2 H(+)</text>
        <dbReference type="Rhea" id="RHEA:14105"/>
        <dbReference type="ChEBI" id="CHEBI:15378"/>
        <dbReference type="ChEBI" id="CHEBI:17388"/>
        <dbReference type="ChEBI" id="CHEBI:57540"/>
        <dbReference type="ChEBI" id="CHEBI:57945"/>
        <dbReference type="ChEBI" id="CHEBI:60039"/>
        <dbReference type="EC" id="1.5.1.2"/>
    </reaction>
</comment>
<evidence type="ECO:0000256" key="4">
    <source>
        <dbReference type="ARBA" id="ARBA00022605"/>
    </source>
</evidence>
<dbReference type="FunFam" id="1.10.3730.10:FF:000001">
    <property type="entry name" value="Pyrroline-5-carboxylate reductase"/>
    <property type="match status" value="1"/>
</dbReference>